<protein>
    <submittedName>
        <fullName evidence="1">Uncharacterized protein</fullName>
    </submittedName>
</protein>
<dbReference type="EMBL" id="SOYY01000005">
    <property type="protein sequence ID" value="KAA0721280.1"/>
    <property type="molecule type" value="Genomic_DNA"/>
</dbReference>
<name>A0A5A9PGW4_9TELE</name>
<organism evidence="1 2">
    <name type="scientific">Triplophysa tibetana</name>
    <dbReference type="NCBI Taxonomy" id="1572043"/>
    <lineage>
        <taxon>Eukaryota</taxon>
        <taxon>Metazoa</taxon>
        <taxon>Chordata</taxon>
        <taxon>Craniata</taxon>
        <taxon>Vertebrata</taxon>
        <taxon>Euteleostomi</taxon>
        <taxon>Actinopterygii</taxon>
        <taxon>Neopterygii</taxon>
        <taxon>Teleostei</taxon>
        <taxon>Ostariophysi</taxon>
        <taxon>Cypriniformes</taxon>
        <taxon>Nemacheilidae</taxon>
        <taxon>Triplophysa</taxon>
    </lineage>
</organism>
<dbReference type="AlphaFoldDB" id="A0A5A9PGW4"/>
<gene>
    <name evidence="1" type="ORF">E1301_Tti022160</name>
</gene>
<dbReference type="Proteomes" id="UP000324632">
    <property type="component" value="Chromosome 5"/>
</dbReference>
<proteinExistence type="predicted"/>
<comment type="caution">
    <text evidence="1">The sequence shown here is derived from an EMBL/GenBank/DDBJ whole genome shotgun (WGS) entry which is preliminary data.</text>
</comment>
<evidence type="ECO:0000313" key="1">
    <source>
        <dbReference type="EMBL" id="KAA0721280.1"/>
    </source>
</evidence>
<accession>A0A5A9PGW4</accession>
<keyword evidence="2" id="KW-1185">Reference proteome</keyword>
<sequence>MKETAIHRAKWIRDDGTKAVMEIVTSTLRTLMLTDAVNVQRILFQQQNPVVVRSSDQSEVSDDLEIHSPEDTVCTPITLRVKCSKQASDDWQLTNHCTIRTPHPTPEPIEEEHPEVWTPSPLAVAPFTLSA</sequence>
<evidence type="ECO:0000313" key="2">
    <source>
        <dbReference type="Proteomes" id="UP000324632"/>
    </source>
</evidence>
<reference evidence="1 2" key="1">
    <citation type="journal article" date="2019" name="Mol. Ecol. Resour.">
        <title>Chromosome-level genome assembly of Triplophysa tibetana, a fish adapted to the harsh high-altitude environment of the Tibetan Plateau.</title>
        <authorList>
            <person name="Yang X."/>
            <person name="Liu H."/>
            <person name="Ma Z."/>
            <person name="Zou Y."/>
            <person name="Zou M."/>
            <person name="Mao Y."/>
            <person name="Li X."/>
            <person name="Wang H."/>
            <person name="Chen T."/>
            <person name="Wang W."/>
            <person name="Yang R."/>
        </authorList>
    </citation>
    <scope>NUCLEOTIDE SEQUENCE [LARGE SCALE GENOMIC DNA]</scope>
    <source>
        <strain evidence="1">TTIB1903HZAU</strain>
        <tissue evidence="1">Muscle</tissue>
    </source>
</reference>